<dbReference type="Gene3D" id="3.10.260.40">
    <property type="entry name" value="BCL-6 corepressor, PCGF1 binding domain"/>
    <property type="match status" value="1"/>
</dbReference>
<evidence type="ECO:0000313" key="5">
    <source>
        <dbReference type="Proteomes" id="UP000000304"/>
    </source>
</evidence>
<dbReference type="HOGENOM" id="CLU_347914_0_0_1"/>
<name>B4QPW2_DROSI</name>
<keyword evidence="2" id="KW-0040">ANK repeat</keyword>
<feature type="compositionally biased region" description="Low complexity" evidence="3">
    <location>
        <begin position="596"/>
        <end position="611"/>
    </location>
</feature>
<dbReference type="InterPro" id="IPR047144">
    <property type="entry name" value="BCOR-like"/>
</dbReference>
<feature type="region of interest" description="Disordered" evidence="3">
    <location>
        <begin position="339"/>
        <end position="358"/>
    </location>
</feature>
<dbReference type="GO" id="GO:0000122">
    <property type="term" value="P:negative regulation of transcription by RNA polymerase II"/>
    <property type="evidence" value="ECO:0007669"/>
    <property type="project" value="TreeGrafter"/>
</dbReference>
<feature type="region of interest" description="Disordered" evidence="3">
    <location>
        <begin position="545"/>
        <end position="632"/>
    </location>
</feature>
<feature type="region of interest" description="Disordered" evidence="3">
    <location>
        <begin position="183"/>
        <end position="218"/>
    </location>
</feature>
<dbReference type="STRING" id="7240.B4QPW2"/>
<accession>B4QPW2</accession>
<dbReference type="InterPro" id="IPR038227">
    <property type="entry name" value="PUFD_som_sf"/>
</dbReference>
<dbReference type="AlphaFoldDB" id="B4QPW2"/>
<dbReference type="PANTHER" id="PTHR24117:SF9">
    <property type="entry name" value="BCL-6 COREPRESSOR PCGF1 BINDING DOMAIN-CONTAINING PROTEIN"/>
    <property type="match status" value="1"/>
</dbReference>
<dbReference type="Pfam" id="PF12796">
    <property type="entry name" value="Ank_2"/>
    <property type="match status" value="2"/>
</dbReference>
<protein>
    <submittedName>
        <fullName evidence="4">GD12326</fullName>
    </submittedName>
</protein>
<feature type="region of interest" description="Disordered" evidence="3">
    <location>
        <begin position="61"/>
        <end position="89"/>
    </location>
</feature>
<dbReference type="OMA" id="DPEENGC"/>
<dbReference type="Gene3D" id="1.25.40.20">
    <property type="entry name" value="Ankyrin repeat-containing domain"/>
    <property type="match status" value="1"/>
</dbReference>
<dbReference type="InterPro" id="IPR036770">
    <property type="entry name" value="Ankyrin_rpt-contain_sf"/>
</dbReference>
<dbReference type="SMART" id="SM00248">
    <property type="entry name" value="ANK"/>
    <property type="match status" value="4"/>
</dbReference>
<dbReference type="OrthoDB" id="3666223at2759"/>
<dbReference type="Proteomes" id="UP000000304">
    <property type="component" value="Chromosome 3L"/>
</dbReference>
<evidence type="ECO:0000256" key="2">
    <source>
        <dbReference type="PROSITE-ProRule" id="PRU00023"/>
    </source>
</evidence>
<dbReference type="PhylomeDB" id="B4QPW2"/>
<gene>
    <name evidence="4" type="primary">Dsim\GD12326</name>
    <name evidence="4" type="ORF">Dsim_GD12326</name>
</gene>
<feature type="compositionally biased region" description="Basic and acidic residues" evidence="3">
    <location>
        <begin position="570"/>
        <end position="585"/>
    </location>
</feature>
<dbReference type="PANTHER" id="PTHR24117">
    <property type="entry name" value="AGAP007537-PB"/>
    <property type="match status" value="1"/>
</dbReference>
<keyword evidence="5" id="KW-1185">Reference proteome</keyword>
<dbReference type="FunFam" id="1.25.40.20:FF:000677">
    <property type="entry name" value="Uncharacterized protein, isoform B"/>
    <property type="match status" value="1"/>
</dbReference>
<feature type="repeat" description="ANK" evidence="2">
    <location>
        <begin position="411"/>
        <end position="443"/>
    </location>
</feature>
<dbReference type="SUPFAM" id="SSF48403">
    <property type="entry name" value="Ankyrin repeat"/>
    <property type="match status" value="1"/>
</dbReference>
<proteinExistence type="inferred from homology"/>
<feature type="compositionally biased region" description="Low complexity" evidence="3">
    <location>
        <begin position="344"/>
        <end position="357"/>
    </location>
</feature>
<organism evidence="4 5">
    <name type="scientific">Drosophila simulans</name>
    <name type="common">Fruit fly</name>
    <dbReference type="NCBI Taxonomy" id="7240"/>
    <lineage>
        <taxon>Eukaryota</taxon>
        <taxon>Metazoa</taxon>
        <taxon>Ecdysozoa</taxon>
        <taxon>Arthropoda</taxon>
        <taxon>Hexapoda</taxon>
        <taxon>Insecta</taxon>
        <taxon>Pterygota</taxon>
        <taxon>Neoptera</taxon>
        <taxon>Endopterygota</taxon>
        <taxon>Diptera</taxon>
        <taxon>Brachycera</taxon>
        <taxon>Muscomorpha</taxon>
        <taxon>Ephydroidea</taxon>
        <taxon>Drosophilidae</taxon>
        <taxon>Drosophila</taxon>
        <taxon>Sophophora</taxon>
    </lineage>
</organism>
<dbReference type="GO" id="GO:0003714">
    <property type="term" value="F:transcription corepressor activity"/>
    <property type="evidence" value="ECO:0007669"/>
    <property type="project" value="TreeGrafter"/>
</dbReference>
<feature type="repeat" description="ANK" evidence="2">
    <location>
        <begin position="444"/>
        <end position="476"/>
    </location>
</feature>
<dbReference type="InterPro" id="IPR002110">
    <property type="entry name" value="Ankyrin_rpt"/>
</dbReference>
<dbReference type="SMR" id="B4QPW2"/>
<dbReference type="GO" id="GO:0005634">
    <property type="term" value="C:nucleus"/>
    <property type="evidence" value="ECO:0007669"/>
    <property type="project" value="TreeGrafter"/>
</dbReference>
<comment type="similarity">
    <text evidence="1">Belongs to the BCOR family.</text>
</comment>
<feature type="region of interest" description="Disordered" evidence="3">
    <location>
        <begin position="656"/>
        <end position="678"/>
    </location>
</feature>
<sequence length="811" mass="91306">MTRSKHRKELELQLANSKVLRNDKIIRNSTTKIKRKYVRKVVDSKKEMMVTRLRNKRSLNSDLGALNGRNAKMKGSKVGNSPGKPKTSPQQQLYLEEYRYKLALKIPHSLISINKLNKVASSLPDLERRDLSQELACFKRNRPKTKAASKQDFTPKSIIDVLHLRVTNGSMAGTQRKISVSAPASTNLQIHSETSQTSASTSLYEQPQQDNPTENQSLDDMSKRHFSIFDTKVLQSKTRTETKLQKHREIIREIFVGPERPASAPPECVQEADGGEAISYQKYEEFLQQMNSIASANDSKLARRSLMEDKSVTAPQCPHKRKYRCRKGSSGFDYIRKKKRPAPTQTQNHTQNQSQSQVKTEMDVCREIQKWVLNKGVGQSTMHKAARQGLIDVVVYCLDRMNMNPDQKDNAGYTPLHEACTQGWLEIARILLQYGANHSEAAQSGIRPLHGAIENDHEEVVRLLLSYGADPLLATYSGQTPLMLASSKLMRGILRAHLSDAQSAAADIKPMRFNGPWEIFDAKEYGYDIFSNVPNTACDMSRALRKERKEAKQQRMSNSDRTSNLNGLLPEKKEEQKPEDFDQDRVTTTIKQNGETSATKTGSATTTTATTMVKLEPGTDEDSNNNKNNEELNANVENNLVTSVVNVKNEVKKEVDAEAEAETETKAKANTNSSTRLDEDQTDIETMDSELNGDIFEFEEADVPLPPLYLLKDEGSDKWVLLNDLCNLLKVKSKDTLLNKLCPNNSNALASSQKHLLREFKIDDFLEKATCLQLLCAGEKLNMFSSSKVVLIKYNDSVRNLLGVKTILMKF</sequence>
<evidence type="ECO:0000256" key="1">
    <source>
        <dbReference type="ARBA" id="ARBA00034703"/>
    </source>
</evidence>
<evidence type="ECO:0000256" key="3">
    <source>
        <dbReference type="SAM" id="MobiDB-lite"/>
    </source>
</evidence>
<feature type="compositionally biased region" description="Polar residues" evidence="3">
    <location>
        <begin position="554"/>
        <end position="566"/>
    </location>
</feature>
<dbReference type="PRINTS" id="PR01415">
    <property type="entry name" value="ANKYRIN"/>
</dbReference>
<reference evidence="4 5" key="1">
    <citation type="journal article" date="2007" name="Nature">
        <title>Evolution of genes and genomes on the Drosophila phylogeny.</title>
        <authorList>
            <consortium name="Drosophila 12 Genomes Consortium"/>
            <person name="Clark A.G."/>
            <person name="Eisen M.B."/>
            <person name="Smith D.R."/>
            <person name="Bergman C.M."/>
            <person name="Oliver B."/>
            <person name="Markow T.A."/>
            <person name="Kaufman T.C."/>
            <person name="Kellis M."/>
            <person name="Gelbart W."/>
            <person name="Iyer V.N."/>
            <person name="Pollard D.A."/>
            <person name="Sackton T.B."/>
            <person name="Larracuente A.M."/>
            <person name="Singh N.D."/>
            <person name="Abad J.P."/>
            <person name="Abt D.N."/>
            <person name="Adryan B."/>
            <person name="Aguade M."/>
            <person name="Akashi H."/>
            <person name="Anderson W.W."/>
            <person name="Aquadro C.F."/>
            <person name="Ardell D.H."/>
            <person name="Arguello R."/>
            <person name="Artieri C.G."/>
            <person name="Barbash D.A."/>
            <person name="Barker D."/>
            <person name="Barsanti P."/>
            <person name="Batterham P."/>
            <person name="Batzoglou S."/>
            <person name="Begun D."/>
            <person name="Bhutkar A."/>
            <person name="Blanco E."/>
            <person name="Bosak S.A."/>
            <person name="Bradley R.K."/>
            <person name="Brand A.D."/>
            <person name="Brent M.R."/>
            <person name="Brooks A.N."/>
            <person name="Brown R.H."/>
            <person name="Butlin R.K."/>
            <person name="Caggese C."/>
            <person name="Calvi B.R."/>
            <person name="Bernardo de Carvalho A."/>
            <person name="Caspi A."/>
            <person name="Castrezana S."/>
            <person name="Celniker S.E."/>
            <person name="Chang J.L."/>
            <person name="Chapple C."/>
            <person name="Chatterji S."/>
            <person name="Chinwalla A."/>
            <person name="Civetta A."/>
            <person name="Clifton S.W."/>
            <person name="Comeron J.M."/>
            <person name="Costello J.C."/>
            <person name="Coyne J.A."/>
            <person name="Daub J."/>
            <person name="David R.G."/>
            <person name="Delcher A.L."/>
            <person name="Delehaunty K."/>
            <person name="Do C.B."/>
            <person name="Ebling H."/>
            <person name="Edwards K."/>
            <person name="Eickbush T."/>
            <person name="Evans J.D."/>
            <person name="Filipski A."/>
            <person name="Findeiss S."/>
            <person name="Freyhult E."/>
            <person name="Fulton L."/>
            <person name="Fulton R."/>
            <person name="Garcia A.C."/>
            <person name="Gardiner A."/>
            <person name="Garfield D.A."/>
            <person name="Garvin B.E."/>
            <person name="Gibson G."/>
            <person name="Gilbert D."/>
            <person name="Gnerre S."/>
            <person name="Godfrey J."/>
            <person name="Good R."/>
            <person name="Gotea V."/>
            <person name="Gravely B."/>
            <person name="Greenberg A.J."/>
            <person name="Griffiths-Jones S."/>
            <person name="Gross S."/>
            <person name="Guigo R."/>
            <person name="Gustafson E.A."/>
            <person name="Haerty W."/>
            <person name="Hahn M.W."/>
            <person name="Halligan D.L."/>
            <person name="Halpern A.L."/>
            <person name="Halter G.M."/>
            <person name="Han M.V."/>
            <person name="Heger A."/>
            <person name="Hillier L."/>
            <person name="Hinrichs A.S."/>
            <person name="Holmes I."/>
            <person name="Hoskins R.A."/>
            <person name="Hubisz M.J."/>
            <person name="Hultmark D."/>
            <person name="Huntley M.A."/>
            <person name="Jaffe D.B."/>
            <person name="Jagadeeshan S."/>
            <person name="Jeck W.R."/>
            <person name="Johnson J."/>
            <person name="Jones C.D."/>
            <person name="Jordan W.C."/>
            <person name="Karpen G.H."/>
            <person name="Kataoka E."/>
            <person name="Keightley P.D."/>
            <person name="Kheradpour P."/>
            <person name="Kirkness E.F."/>
            <person name="Koerich L.B."/>
            <person name="Kristiansen K."/>
            <person name="Kudrna D."/>
            <person name="Kulathinal R.J."/>
            <person name="Kumar S."/>
            <person name="Kwok R."/>
            <person name="Lander E."/>
            <person name="Langley C.H."/>
            <person name="Lapoint R."/>
            <person name="Lazzaro B.P."/>
            <person name="Lee S.J."/>
            <person name="Levesque L."/>
            <person name="Li R."/>
            <person name="Lin C.F."/>
            <person name="Lin M.F."/>
            <person name="Lindblad-Toh K."/>
            <person name="Llopart A."/>
            <person name="Long M."/>
            <person name="Low L."/>
            <person name="Lozovsky E."/>
            <person name="Lu J."/>
            <person name="Luo M."/>
            <person name="Machado C.A."/>
            <person name="Makalowski W."/>
            <person name="Marzo M."/>
            <person name="Matsuda M."/>
            <person name="Matzkin L."/>
            <person name="McAllister B."/>
            <person name="McBride C.S."/>
            <person name="McKernan B."/>
            <person name="McKernan K."/>
            <person name="Mendez-Lago M."/>
            <person name="Minx P."/>
            <person name="Mollenhauer M.U."/>
            <person name="Montooth K."/>
            <person name="Mount S.M."/>
            <person name="Mu X."/>
            <person name="Myers E."/>
            <person name="Negre B."/>
            <person name="Newfeld S."/>
            <person name="Nielsen R."/>
            <person name="Noor M.A."/>
            <person name="O'Grady P."/>
            <person name="Pachter L."/>
            <person name="Papaceit M."/>
            <person name="Parisi M.J."/>
            <person name="Parisi M."/>
            <person name="Parts L."/>
            <person name="Pedersen J.S."/>
            <person name="Pesole G."/>
            <person name="Phillippy A.M."/>
            <person name="Ponting C.P."/>
            <person name="Pop M."/>
            <person name="Porcelli D."/>
            <person name="Powell J.R."/>
            <person name="Prohaska S."/>
            <person name="Pruitt K."/>
            <person name="Puig M."/>
            <person name="Quesneville H."/>
            <person name="Ram K.R."/>
            <person name="Rand D."/>
            <person name="Rasmussen M.D."/>
            <person name="Reed L.K."/>
            <person name="Reenan R."/>
            <person name="Reily A."/>
            <person name="Remington K.A."/>
            <person name="Rieger T.T."/>
            <person name="Ritchie M.G."/>
            <person name="Robin C."/>
            <person name="Rogers Y.H."/>
            <person name="Rohde C."/>
            <person name="Rozas J."/>
            <person name="Rubenfield M.J."/>
            <person name="Ruiz A."/>
            <person name="Russo S."/>
            <person name="Salzberg S.L."/>
            <person name="Sanchez-Gracia A."/>
            <person name="Saranga D.J."/>
            <person name="Sato H."/>
            <person name="Schaeffer S.W."/>
            <person name="Schatz M.C."/>
            <person name="Schlenke T."/>
            <person name="Schwartz R."/>
            <person name="Segarra C."/>
            <person name="Singh R.S."/>
            <person name="Sirot L."/>
            <person name="Sirota M."/>
            <person name="Sisneros N.B."/>
            <person name="Smith C.D."/>
            <person name="Smith T.F."/>
            <person name="Spieth J."/>
            <person name="Stage D.E."/>
            <person name="Stark A."/>
            <person name="Stephan W."/>
            <person name="Strausberg R.L."/>
            <person name="Strempel S."/>
            <person name="Sturgill D."/>
            <person name="Sutton G."/>
            <person name="Sutton G.G."/>
            <person name="Tao W."/>
            <person name="Teichmann S."/>
            <person name="Tobari Y.N."/>
            <person name="Tomimura Y."/>
            <person name="Tsolas J.M."/>
            <person name="Valente V.L."/>
            <person name="Venter E."/>
            <person name="Venter J.C."/>
            <person name="Vicario S."/>
            <person name="Vieira F.G."/>
            <person name="Vilella A.J."/>
            <person name="Villasante A."/>
            <person name="Walenz B."/>
            <person name="Wang J."/>
            <person name="Wasserman M."/>
            <person name="Watts T."/>
            <person name="Wilson D."/>
            <person name="Wilson R.K."/>
            <person name="Wing R.A."/>
            <person name="Wolfner M.F."/>
            <person name="Wong A."/>
            <person name="Wong G.K."/>
            <person name="Wu C.I."/>
            <person name="Wu G."/>
            <person name="Yamamoto D."/>
            <person name="Yang H.P."/>
            <person name="Yang S.P."/>
            <person name="Yorke J.A."/>
            <person name="Yoshida K."/>
            <person name="Zdobnov E."/>
            <person name="Zhang P."/>
            <person name="Zhang Y."/>
            <person name="Zimin A.V."/>
            <person name="Baldwin J."/>
            <person name="Abdouelleil A."/>
            <person name="Abdulkadir J."/>
            <person name="Abebe A."/>
            <person name="Abera B."/>
            <person name="Abreu J."/>
            <person name="Acer S.C."/>
            <person name="Aftuck L."/>
            <person name="Alexander A."/>
            <person name="An P."/>
            <person name="Anderson E."/>
            <person name="Anderson S."/>
            <person name="Arachi H."/>
            <person name="Azer M."/>
            <person name="Bachantsang P."/>
            <person name="Barry A."/>
            <person name="Bayul T."/>
            <person name="Berlin A."/>
            <person name="Bessette D."/>
            <person name="Bloom T."/>
            <person name="Blye J."/>
            <person name="Boguslavskiy L."/>
            <person name="Bonnet C."/>
            <person name="Boukhgalter B."/>
            <person name="Bourzgui I."/>
            <person name="Brown A."/>
            <person name="Cahill P."/>
            <person name="Channer S."/>
            <person name="Cheshatsang Y."/>
            <person name="Chuda L."/>
            <person name="Citroen M."/>
            <person name="Collymore A."/>
            <person name="Cooke P."/>
            <person name="Costello M."/>
            <person name="D'Aco K."/>
            <person name="Daza R."/>
            <person name="De Haan G."/>
            <person name="DeGray S."/>
            <person name="DeMaso C."/>
            <person name="Dhargay N."/>
            <person name="Dooley K."/>
            <person name="Dooley E."/>
            <person name="Doricent M."/>
            <person name="Dorje P."/>
            <person name="Dorjee K."/>
            <person name="Dupes A."/>
            <person name="Elong R."/>
            <person name="Falk J."/>
            <person name="Farina A."/>
            <person name="Faro S."/>
            <person name="Ferguson D."/>
            <person name="Fisher S."/>
            <person name="Foley C.D."/>
            <person name="Franke A."/>
            <person name="Friedrich D."/>
            <person name="Gadbois L."/>
            <person name="Gearin G."/>
            <person name="Gearin C.R."/>
            <person name="Giannoukos G."/>
            <person name="Goode T."/>
            <person name="Graham J."/>
            <person name="Grandbois E."/>
            <person name="Grewal S."/>
            <person name="Gyaltsen K."/>
            <person name="Hafez N."/>
            <person name="Hagos B."/>
            <person name="Hall J."/>
            <person name="Henson C."/>
            <person name="Hollinger A."/>
            <person name="Honan T."/>
            <person name="Huard M.D."/>
            <person name="Hughes L."/>
            <person name="Hurhula B."/>
            <person name="Husby M.E."/>
            <person name="Kamat A."/>
            <person name="Kanga B."/>
            <person name="Kashin S."/>
            <person name="Khazanovich D."/>
            <person name="Kisner P."/>
            <person name="Lance K."/>
            <person name="Lara M."/>
            <person name="Lee W."/>
            <person name="Lennon N."/>
            <person name="Letendre F."/>
            <person name="LeVine R."/>
            <person name="Lipovsky A."/>
            <person name="Liu X."/>
            <person name="Liu J."/>
            <person name="Liu S."/>
            <person name="Lokyitsang T."/>
            <person name="Lokyitsang Y."/>
            <person name="Lubonja R."/>
            <person name="Lui A."/>
            <person name="MacDonald P."/>
            <person name="Magnisalis V."/>
            <person name="Maru K."/>
            <person name="Matthews C."/>
            <person name="McCusker W."/>
            <person name="McDonough S."/>
            <person name="Mehta T."/>
            <person name="Meldrim J."/>
            <person name="Meneus L."/>
            <person name="Mihai O."/>
            <person name="Mihalev A."/>
            <person name="Mihova T."/>
            <person name="Mittelman R."/>
            <person name="Mlenga V."/>
            <person name="Montmayeur A."/>
            <person name="Mulrain L."/>
            <person name="Navidi A."/>
            <person name="Naylor J."/>
            <person name="Negash T."/>
            <person name="Nguyen T."/>
            <person name="Nguyen N."/>
            <person name="Nicol R."/>
            <person name="Norbu C."/>
            <person name="Norbu N."/>
            <person name="Novod N."/>
            <person name="O'Neill B."/>
            <person name="Osman S."/>
            <person name="Markiewicz E."/>
            <person name="Oyono O.L."/>
            <person name="Patti C."/>
            <person name="Phunkhang P."/>
            <person name="Pierre F."/>
            <person name="Priest M."/>
            <person name="Raghuraman S."/>
            <person name="Rege F."/>
            <person name="Reyes R."/>
            <person name="Rise C."/>
            <person name="Rogov P."/>
            <person name="Ross K."/>
            <person name="Ryan E."/>
            <person name="Settipalli S."/>
            <person name="Shea T."/>
            <person name="Sherpa N."/>
            <person name="Shi L."/>
            <person name="Shih D."/>
            <person name="Sparrow T."/>
            <person name="Spaulding J."/>
            <person name="Stalker J."/>
            <person name="Stange-Thomann N."/>
            <person name="Stavropoulos S."/>
            <person name="Stone C."/>
            <person name="Strader C."/>
            <person name="Tesfaye S."/>
            <person name="Thomson T."/>
            <person name="Thoulutsang Y."/>
            <person name="Thoulutsang D."/>
            <person name="Topham K."/>
            <person name="Topping I."/>
            <person name="Tsamla T."/>
            <person name="Vassiliev H."/>
            <person name="Vo A."/>
            <person name="Wangchuk T."/>
            <person name="Wangdi T."/>
            <person name="Weiand M."/>
            <person name="Wilkinson J."/>
            <person name="Wilson A."/>
            <person name="Yadav S."/>
            <person name="Young G."/>
            <person name="Yu Q."/>
            <person name="Zembek L."/>
            <person name="Zhong D."/>
            <person name="Zimmer A."/>
            <person name="Zwirko Z."/>
            <person name="Jaffe D.B."/>
            <person name="Alvarez P."/>
            <person name="Brockman W."/>
            <person name="Butler J."/>
            <person name="Chin C."/>
            <person name="Gnerre S."/>
            <person name="Grabherr M."/>
            <person name="Kleber M."/>
            <person name="Mauceli E."/>
            <person name="MacCallum I."/>
        </authorList>
    </citation>
    <scope>NUCLEOTIDE SEQUENCE [LARGE SCALE GENOMIC DNA]</scope>
    <source>
        <strain evidence="5">white501</strain>
    </source>
</reference>
<dbReference type="GO" id="GO:0048190">
    <property type="term" value="P:wing disc dorsal/ventral pattern formation"/>
    <property type="evidence" value="ECO:0007669"/>
    <property type="project" value="EnsemblMetazoa"/>
</dbReference>
<dbReference type="EMBL" id="CM000363">
    <property type="protein sequence ID" value="EDX10990.1"/>
    <property type="molecule type" value="Genomic_DNA"/>
</dbReference>
<dbReference type="CDD" id="cd14259">
    <property type="entry name" value="PUFD_like"/>
    <property type="match status" value="1"/>
</dbReference>
<feature type="compositionally biased region" description="Polar residues" evidence="3">
    <location>
        <begin position="586"/>
        <end position="595"/>
    </location>
</feature>
<dbReference type="PROSITE" id="PS50088">
    <property type="entry name" value="ANK_REPEAT"/>
    <property type="match status" value="2"/>
</dbReference>
<evidence type="ECO:0000313" key="4">
    <source>
        <dbReference type="EMBL" id="EDX10990.1"/>
    </source>
</evidence>
<dbReference type="PROSITE" id="PS50297">
    <property type="entry name" value="ANK_REP_REGION"/>
    <property type="match status" value="2"/>
</dbReference>